<dbReference type="OrthoDB" id="5461114at2"/>
<dbReference type="Pfam" id="PF07352">
    <property type="entry name" value="Phage_Mu_Gam"/>
    <property type="match status" value="1"/>
</dbReference>
<organism evidence="1 2">
    <name type="scientific">Desulfarculus baarsii (strain ATCC 33931 / DSM 2075 / LMG 7858 / VKM B-1802 / 2st14)</name>
    <dbReference type="NCBI Taxonomy" id="644282"/>
    <lineage>
        <taxon>Bacteria</taxon>
        <taxon>Pseudomonadati</taxon>
        <taxon>Thermodesulfobacteriota</taxon>
        <taxon>Desulfarculia</taxon>
        <taxon>Desulfarculales</taxon>
        <taxon>Desulfarculaceae</taxon>
        <taxon>Desulfarculus</taxon>
    </lineage>
</organism>
<dbReference type="HOGENOM" id="CLU_129156_0_0_7"/>
<dbReference type="eggNOG" id="COG4396">
    <property type="taxonomic scope" value="Bacteria"/>
</dbReference>
<dbReference type="STRING" id="644282.Deba_1605"/>
<dbReference type="RefSeq" id="WP_013258426.1">
    <property type="nucleotide sequence ID" value="NC_014365.1"/>
</dbReference>
<protein>
    <submittedName>
        <fullName evidence="1">Host-nuclease inhibitor protein Gam, putative</fullName>
    </submittedName>
</protein>
<keyword evidence="2" id="KW-1185">Reference proteome</keyword>
<gene>
    <name evidence="1" type="ordered locus">Deba_1605</name>
</gene>
<name>E1QHD0_DESB2</name>
<dbReference type="Proteomes" id="UP000009047">
    <property type="component" value="Chromosome"/>
</dbReference>
<dbReference type="Gene3D" id="1.20.5.170">
    <property type="match status" value="1"/>
</dbReference>
<dbReference type="SUPFAM" id="SSF161266">
    <property type="entry name" value="Gam-like"/>
    <property type="match status" value="1"/>
</dbReference>
<reference evidence="1 2" key="1">
    <citation type="journal article" date="2010" name="Stand. Genomic Sci.">
        <title>Complete genome sequence of Desulfarculus baarsii type strain (2st14).</title>
        <authorList>
            <person name="Sun H."/>
            <person name="Spring S."/>
            <person name="Lapidus A."/>
            <person name="Davenport K."/>
            <person name="Del Rio T.G."/>
            <person name="Tice H."/>
            <person name="Nolan M."/>
            <person name="Copeland A."/>
            <person name="Cheng J.F."/>
            <person name="Lucas S."/>
            <person name="Tapia R."/>
            <person name="Goodwin L."/>
            <person name="Pitluck S."/>
            <person name="Ivanova N."/>
            <person name="Pagani I."/>
            <person name="Mavromatis K."/>
            <person name="Ovchinnikova G."/>
            <person name="Pati A."/>
            <person name="Chen A."/>
            <person name="Palaniappan K."/>
            <person name="Hauser L."/>
            <person name="Chang Y.J."/>
            <person name="Jeffries C.D."/>
            <person name="Detter J.C."/>
            <person name="Han C."/>
            <person name="Rohde M."/>
            <person name="Brambilla E."/>
            <person name="Goker M."/>
            <person name="Woyke T."/>
            <person name="Bristow J."/>
            <person name="Eisen J.A."/>
            <person name="Markowitz V."/>
            <person name="Hugenholtz P."/>
            <person name="Kyrpides N.C."/>
            <person name="Klenk H.P."/>
            <person name="Land M."/>
        </authorList>
    </citation>
    <scope>NUCLEOTIDE SEQUENCE [LARGE SCALE GENOMIC DNA]</scope>
    <source>
        <strain evidence="2">ATCC 33931 / DSM 2075 / LMG 7858 / VKM B-1802 / 2st14</strain>
    </source>
</reference>
<dbReference type="EMBL" id="CP002085">
    <property type="protein sequence ID" value="ADK84973.1"/>
    <property type="molecule type" value="Genomic_DNA"/>
</dbReference>
<proteinExistence type="predicted"/>
<sequence length="169" mass="18769">MARMKPKAVVVASLEQATGALEELCVIRRSVTAITDQMNADIDQAKAQAAGLAEPLLARQKALETALMTFGQLSRAELFAKRKSLETPFGAIGFRKSTRLVTLAKVKLSDVLEKLKQFAFVEAVKVRESVDKEAMRDWPDERLELVGMERKSADEFFIELKAEDLGRKG</sequence>
<dbReference type="GO" id="GO:0003690">
    <property type="term" value="F:double-stranded DNA binding"/>
    <property type="evidence" value="ECO:0007669"/>
    <property type="project" value="InterPro"/>
</dbReference>
<dbReference type="InterPro" id="IPR009951">
    <property type="entry name" value="Host-nuc_inhib_Gam"/>
</dbReference>
<evidence type="ECO:0000313" key="2">
    <source>
        <dbReference type="Proteomes" id="UP000009047"/>
    </source>
</evidence>
<dbReference type="KEGG" id="dbr:Deba_1605"/>
<accession>E1QHD0</accession>
<dbReference type="AlphaFoldDB" id="E1QHD0"/>
<dbReference type="GO" id="GO:0042262">
    <property type="term" value="P:DNA protection"/>
    <property type="evidence" value="ECO:0007669"/>
    <property type="project" value="InterPro"/>
</dbReference>
<evidence type="ECO:0000313" key="1">
    <source>
        <dbReference type="EMBL" id="ADK84973.1"/>
    </source>
</evidence>